<dbReference type="AlphaFoldDB" id="A0A7W7QRS3"/>
<dbReference type="Gene3D" id="3.40.47.10">
    <property type="match status" value="1"/>
</dbReference>
<dbReference type="EC" id="2.3.1.179" evidence="5"/>
<dbReference type="InterPro" id="IPR020841">
    <property type="entry name" value="PKS_Beta-ketoAc_synthase_dom"/>
</dbReference>
<evidence type="ECO:0000256" key="1">
    <source>
        <dbReference type="ARBA" id="ARBA00008467"/>
    </source>
</evidence>
<dbReference type="PROSITE" id="PS52004">
    <property type="entry name" value="KS3_2"/>
    <property type="match status" value="1"/>
</dbReference>
<name>A0A7W7QRS3_9ACTN</name>
<evidence type="ECO:0000256" key="2">
    <source>
        <dbReference type="ARBA" id="ARBA00022679"/>
    </source>
</evidence>
<dbReference type="SMART" id="SM00825">
    <property type="entry name" value="PKS_KS"/>
    <property type="match status" value="1"/>
</dbReference>
<dbReference type="Proteomes" id="UP000552644">
    <property type="component" value="Unassembled WGS sequence"/>
</dbReference>
<dbReference type="Pfam" id="PF02801">
    <property type="entry name" value="Ketoacyl-synt_C"/>
    <property type="match status" value="1"/>
</dbReference>
<protein>
    <submittedName>
        <fullName evidence="5">3-oxoacyl-[acyl-carrier-protein] synthase II</fullName>
        <ecNumber evidence="5">2.3.1.179</ecNumber>
    </submittedName>
</protein>
<keyword evidence="2 3" id="KW-0808">Transferase</keyword>
<evidence type="ECO:0000313" key="5">
    <source>
        <dbReference type="EMBL" id="MBB4918519.1"/>
    </source>
</evidence>
<organism evidence="5 6">
    <name type="scientific">Streptosporangium saharense</name>
    <dbReference type="NCBI Taxonomy" id="1706840"/>
    <lineage>
        <taxon>Bacteria</taxon>
        <taxon>Bacillati</taxon>
        <taxon>Actinomycetota</taxon>
        <taxon>Actinomycetes</taxon>
        <taxon>Streptosporangiales</taxon>
        <taxon>Streptosporangiaceae</taxon>
        <taxon>Streptosporangium</taxon>
    </lineage>
</organism>
<dbReference type="SUPFAM" id="SSF53901">
    <property type="entry name" value="Thiolase-like"/>
    <property type="match status" value="2"/>
</dbReference>
<dbReference type="EMBL" id="JACHJP010000007">
    <property type="protein sequence ID" value="MBB4918519.1"/>
    <property type="molecule type" value="Genomic_DNA"/>
</dbReference>
<keyword evidence="6" id="KW-1185">Reference proteome</keyword>
<comment type="caution">
    <text evidence="5">The sequence shown here is derived from an EMBL/GenBank/DDBJ whole genome shotgun (WGS) entry which is preliminary data.</text>
</comment>
<dbReference type="GO" id="GO:0004315">
    <property type="term" value="F:3-oxoacyl-[acyl-carrier-protein] synthase activity"/>
    <property type="evidence" value="ECO:0007669"/>
    <property type="project" value="UniProtKB-EC"/>
</dbReference>
<dbReference type="PANTHER" id="PTHR11712:SF336">
    <property type="entry name" value="3-OXOACYL-[ACYL-CARRIER-PROTEIN] SYNTHASE, MITOCHONDRIAL"/>
    <property type="match status" value="1"/>
</dbReference>
<evidence type="ECO:0000256" key="3">
    <source>
        <dbReference type="RuleBase" id="RU003694"/>
    </source>
</evidence>
<feature type="domain" description="Ketosynthase family 3 (KS3)" evidence="4">
    <location>
        <begin position="4"/>
        <end position="403"/>
    </location>
</feature>
<dbReference type="PANTHER" id="PTHR11712">
    <property type="entry name" value="POLYKETIDE SYNTHASE-RELATED"/>
    <property type="match status" value="1"/>
</dbReference>
<dbReference type="InterPro" id="IPR014030">
    <property type="entry name" value="Ketoacyl_synth_N"/>
</dbReference>
<dbReference type="InterPro" id="IPR016039">
    <property type="entry name" value="Thiolase-like"/>
</dbReference>
<dbReference type="InterPro" id="IPR014031">
    <property type="entry name" value="Ketoacyl_synth_C"/>
</dbReference>
<dbReference type="PROSITE" id="PS00606">
    <property type="entry name" value="KS3_1"/>
    <property type="match status" value="1"/>
</dbReference>
<dbReference type="Pfam" id="PF00109">
    <property type="entry name" value="ketoacyl-synt"/>
    <property type="match status" value="1"/>
</dbReference>
<comment type="similarity">
    <text evidence="1 3">Belongs to the thiolase-like superfamily. Beta-ketoacyl-ACP synthases family.</text>
</comment>
<accession>A0A7W7QRS3</accession>
<keyword evidence="5" id="KW-0012">Acyltransferase</keyword>
<sequence length="405" mass="42421">MSEHRRVVITGLGAVSSIGIGVENFIEGIREGRSGASKIASFDAGNFPYTTAGEVHDFQPETILERIDVERWGRSSLFSAAAARLAVQDAKLDPELLSASRAGSIMGTTAGEAQVLQAAVEQWVTDGLNEVDGRLAAMTPVSQIANSVNHELRLTGDAQTIPTACSASNMALGYAYDLVRTGEADFMLAGGADAVNRACHAGFYRLGALAEDLSRPFDLNRSGILTGEGGAVLLLEPLDHAVARGATIYAEVLGYGVNCDARHMVNPDAPSIAECIRIAHRYAGVKPEQIDYICAHGTGTPTNDYTEVSAVREVFGERIPPISSIKSMIGHTMGAASAFGAIVCGKALQDGFLPPTANLDKLDPALGEGLDVVPGKARTATPNIVQNQGLAFGGNNVVTIFGRVA</sequence>
<dbReference type="InterPro" id="IPR018201">
    <property type="entry name" value="Ketoacyl_synth_AS"/>
</dbReference>
<dbReference type="CDD" id="cd00834">
    <property type="entry name" value="KAS_I_II"/>
    <property type="match status" value="1"/>
</dbReference>
<evidence type="ECO:0000313" key="6">
    <source>
        <dbReference type="Proteomes" id="UP000552644"/>
    </source>
</evidence>
<dbReference type="RefSeq" id="WP_184719881.1">
    <property type="nucleotide sequence ID" value="NZ_JACHJP010000007.1"/>
</dbReference>
<dbReference type="GO" id="GO:0006633">
    <property type="term" value="P:fatty acid biosynthetic process"/>
    <property type="evidence" value="ECO:0007669"/>
    <property type="project" value="InterPro"/>
</dbReference>
<reference evidence="5 6" key="1">
    <citation type="submission" date="2020-08" db="EMBL/GenBank/DDBJ databases">
        <title>Genomic Encyclopedia of Type Strains, Phase III (KMG-III): the genomes of soil and plant-associated and newly described type strains.</title>
        <authorList>
            <person name="Whitman W."/>
        </authorList>
    </citation>
    <scope>NUCLEOTIDE SEQUENCE [LARGE SCALE GENOMIC DNA]</scope>
    <source>
        <strain evidence="5 6">CECT 8840</strain>
    </source>
</reference>
<dbReference type="InterPro" id="IPR000794">
    <property type="entry name" value="Beta-ketoacyl_synthase"/>
</dbReference>
<gene>
    <name evidence="5" type="ORF">FHS44_005649</name>
</gene>
<evidence type="ECO:0000259" key="4">
    <source>
        <dbReference type="PROSITE" id="PS52004"/>
    </source>
</evidence>
<proteinExistence type="inferred from homology"/>
<dbReference type="GO" id="GO:0005829">
    <property type="term" value="C:cytosol"/>
    <property type="evidence" value="ECO:0007669"/>
    <property type="project" value="TreeGrafter"/>
</dbReference>